<keyword evidence="5" id="KW-1185">Reference proteome</keyword>
<dbReference type="OrthoDB" id="6106682at2"/>
<organism evidence="4 5">
    <name type="scientific">Glaesserella australis</name>
    <dbReference type="NCBI Taxonomy" id="2094024"/>
    <lineage>
        <taxon>Bacteria</taxon>
        <taxon>Pseudomonadati</taxon>
        <taxon>Pseudomonadota</taxon>
        <taxon>Gammaproteobacteria</taxon>
        <taxon>Pasteurellales</taxon>
        <taxon>Pasteurellaceae</taxon>
        <taxon>Glaesserella</taxon>
    </lineage>
</organism>
<dbReference type="RefSeq" id="WP_005821707.1">
    <property type="nucleotide sequence ID" value="NZ_PTPX01000010.1"/>
</dbReference>
<evidence type="ECO:0000313" key="5">
    <source>
        <dbReference type="Proteomes" id="UP000248689"/>
    </source>
</evidence>
<reference evidence="5" key="1">
    <citation type="submission" date="2018-02" db="EMBL/GenBank/DDBJ databases">
        <title>Glaesserella australis sp. nov., isolated from the lungs of pigs.</title>
        <authorList>
            <person name="Turni C."/>
            <person name="Christensen H."/>
        </authorList>
    </citation>
    <scope>NUCLEOTIDE SEQUENCE [LARGE SCALE GENOMIC DNA]</scope>
    <source>
        <strain evidence="5">HS4635</strain>
    </source>
</reference>
<dbReference type="EMBL" id="PTPX01000010">
    <property type="protein sequence ID" value="RAL19025.1"/>
    <property type="molecule type" value="Genomic_DNA"/>
</dbReference>
<dbReference type="AlphaFoldDB" id="A0A328BZF1"/>
<evidence type="ECO:0000256" key="2">
    <source>
        <dbReference type="ARBA" id="ARBA00023125"/>
    </source>
</evidence>
<dbReference type="Gene3D" id="2.40.50.140">
    <property type="entry name" value="Nucleic acid-binding proteins"/>
    <property type="match status" value="1"/>
</dbReference>
<protein>
    <recommendedName>
        <fullName evidence="3">Single-stranded DNA-binding protein</fullName>
    </recommendedName>
</protein>
<comment type="caution">
    <text evidence="4">The sequence shown here is derived from an EMBL/GenBank/DDBJ whole genome shotgun (WGS) entry which is preliminary data.</text>
</comment>
<dbReference type="InterPro" id="IPR003512">
    <property type="entry name" value="Phage_M13_G5P_DNA-bd"/>
</dbReference>
<dbReference type="Proteomes" id="UP000248689">
    <property type="component" value="Unassembled WGS sequence"/>
</dbReference>
<evidence type="ECO:0000313" key="4">
    <source>
        <dbReference type="EMBL" id="RAL19025.1"/>
    </source>
</evidence>
<keyword evidence="1" id="KW-0235">DNA replication</keyword>
<dbReference type="InterPro" id="IPR012340">
    <property type="entry name" value="NA-bd_OB-fold"/>
</dbReference>
<dbReference type="Pfam" id="PF02303">
    <property type="entry name" value="Phage_DNA_bind"/>
    <property type="match status" value="1"/>
</dbReference>
<accession>A0A328BZF1</accession>
<keyword evidence="2 4" id="KW-0238">DNA-binding</keyword>
<evidence type="ECO:0000256" key="3">
    <source>
        <dbReference type="ARBA" id="ARBA00030596"/>
    </source>
</evidence>
<name>A0A328BZF1_9PAST</name>
<proteinExistence type="predicted"/>
<dbReference type="GO" id="GO:0003697">
    <property type="term" value="F:single-stranded DNA binding"/>
    <property type="evidence" value="ECO:0007669"/>
    <property type="project" value="InterPro"/>
</dbReference>
<dbReference type="SUPFAM" id="SSF50249">
    <property type="entry name" value="Nucleic acid-binding proteins"/>
    <property type="match status" value="1"/>
</dbReference>
<sequence>MSNQDIKQYLLKVQIFPTSRIDERSGKSEKTGKDWFIRTQEAYIDLGGQFPVQFKVPLAKDQIPYGAGSYYVHPKSFKTSGYFDLQVGDVILVPAEDK</sequence>
<gene>
    <name evidence="4" type="ORF">C5N92_05170</name>
</gene>
<dbReference type="GO" id="GO:0006260">
    <property type="term" value="P:DNA replication"/>
    <property type="evidence" value="ECO:0007669"/>
    <property type="project" value="UniProtKB-KW"/>
</dbReference>
<evidence type="ECO:0000256" key="1">
    <source>
        <dbReference type="ARBA" id="ARBA00022705"/>
    </source>
</evidence>